<dbReference type="Proteomes" id="UP000799444">
    <property type="component" value="Unassembled WGS sequence"/>
</dbReference>
<evidence type="ECO:0000313" key="3">
    <source>
        <dbReference type="Proteomes" id="UP000799444"/>
    </source>
</evidence>
<gene>
    <name evidence="2" type="ORF">EJ04DRAFT_569550</name>
</gene>
<accession>A0A9P4QL12</accession>
<sequence>MSSFNRFTAFASLVTLLICLGIIARSIPSISEVAHLATSDHNLPHAIVRNLLVRDLLDTSSTTPKPDPKEELSKEDWDKQVCKGGLLLDMMGKSNDDEAGKLFNPPREHAASDFQDFPNDFKKWGYSFVDQTQELKKNLAHDDLDKVFKDLGVSHQEDQWVGTRVWHVTDPDAAEKDKDNIDHQTYVVDGKTYRSSGADYSFAVNPNDGVLIIFDSFSPTIMGTHRTPLLSGDGLPSMQRLCDIVWGLWATQADGHDLKYIIIQDIMNWLTLGINREAHNRKGEQDDPWPGVEFSTDSDEGKALMASPNGYGVAYLLIQHKKQLGKYRKVSKITMYDTRGDDEPSMLLQLS</sequence>
<dbReference type="EMBL" id="ML996281">
    <property type="protein sequence ID" value="KAF2728424.1"/>
    <property type="molecule type" value="Genomic_DNA"/>
</dbReference>
<keyword evidence="1" id="KW-0732">Signal</keyword>
<name>A0A9P4QL12_9PLEO</name>
<evidence type="ECO:0000256" key="1">
    <source>
        <dbReference type="SAM" id="SignalP"/>
    </source>
</evidence>
<proteinExistence type="predicted"/>
<feature type="chain" id="PRO_5040336079" evidence="1">
    <location>
        <begin position="25"/>
        <end position="351"/>
    </location>
</feature>
<reference evidence="2" key="1">
    <citation type="journal article" date="2020" name="Stud. Mycol.">
        <title>101 Dothideomycetes genomes: a test case for predicting lifestyles and emergence of pathogens.</title>
        <authorList>
            <person name="Haridas S."/>
            <person name="Albert R."/>
            <person name="Binder M."/>
            <person name="Bloem J."/>
            <person name="Labutti K."/>
            <person name="Salamov A."/>
            <person name="Andreopoulos B."/>
            <person name="Baker S."/>
            <person name="Barry K."/>
            <person name="Bills G."/>
            <person name="Bluhm B."/>
            <person name="Cannon C."/>
            <person name="Castanera R."/>
            <person name="Culley D."/>
            <person name="Daum C."/>
            <person name="Ezra D."/>
            <person name="Gonzalez J."/>
            <person name="Henrissat B."/>
            <person name="Kuo A."/>
            <person name="Liang C."/>
            <person name="Lipzen A."/>
            <person name="Lutzoni F."/>
            <person name="Magnuson J."/>
            <person name="Mondo S."/>
            <person name="Nolan M."/>
            <person name="Ohm R."/>
            <person name="Pangilinan J."/>
            <person name="Park H.-J."/>
            <person name="Ramirez L."/>
            <person name="Alfaro M."/>
            <person name="Sun H."/>
            <person name="Tritt A."/>
            <person name="Yoshinaga Y."/>
            <person name="Zwiers L.-H."/>
            <person name="Turgeon B."/>
            <person name="Goodwin S."/>
            <person name="Spatafora J."/>
            <person name="Crous P."/>
            <person name="Grigoriev I."/>
        </authorList>
    </citation>
    <scope>NUCLEOTIDE SEQUENCE</scope>
    <source>
        <strain evidence="2">CBS 125425</strain>
    </source>
</reference>
<evidence type="ECO:0000313" key="2">
    <source>
        <dbReference type="EMBL" id="KAF2728424.1"/>
    </source>
</evidence>
<dbReference type="AlphaFoldDB" id="A0A9P4QL12"/>
<feature type="signal peptide" evidence="1">
    <location>
        <begin position="1"/>
        <end position="24"/>
    </location>
</feature>
<protein>
    <submittedName>
        <fullName evidence="2">Uncharacterized protein</fullName>
    </submittedName>
</protein>
<comment type="caution">
    <text evidence="2">The sequence shown here is derived from an EMBL/GenBank/DDBJ whole genome shotgun (WGS) entry which is preliminary data.</text>
</comment>
<keyword evidence="3" id="KW-1185">Reference proteome</keyword>
<dbReference type="OrthoDB" id="5337308at2759"/>
<organism evidence="2 3">
    <name type="scientific">Polyplosphaeria fusca</name>
    <dbReference type="NCBI Taxonomy" id="682080"/>
    <lineage>
        <taxon>Eukaryota</taxon>
        <taxon>Fungi</taxon>
        <taxon>Dikarya</taxon>
        <taxon>Ascomycota</taxon>
        <taxon>Pezizomycotina</taxon>
        <taxon>Dothideomycetes</taxon>
        <taxon>Pleosporomycetidae</taxon>
        <taxon>Pleosporales</taxon>
        <taxon>Tetraplosphaeriaceae</taxon>
        <taxon>Polyplosphaeria</taxon>
    </lineage>
</organism>